<feature type="domain" description="HTH LytTR-type" evidence="2">
    <location>
        <begin position="164"/>
        <end position="268"/>
    </location>
</feature>
<keyword evidence="1" id="KW-0812">Transmembrane</keyword>
<proteinExistence type="predicted"/>
<dbReference type="InterPro" id="IPR012379">
    <property type="entry name" value="LytTR_MHYE"/>
</dbReference>
<dbReference type="InterPro" id="IPR007492">
    <property type="entry name" value="LytTR_DNA-bd_dom"/>
</dbReference>
<dbReference type="PROSITE" id="PS50930">
    <property type="entry name" value="HTH_LYTTR"/>
    <property type="match status" value="1"/>
</dbReference>
<gene>
    <name evidence="3" type="ORF">SAMN05192570_2063</name>
</gene>
<dbReference type="STRING" id="871741.SAMN05192570_2063"/>
<protein>
    <submittedName>
        <fullName evidence="3">Transcriptional regulator, LytTR family</fullName>
    </submittedName>
</protein>
<evidence type="ECO:0000313" key="4">
    <source>
        <dbReference type="Proteomes" id="UP000198788"/>
    </source>
</evidence>
<dbReference type="Pfam" id="PF04397">
    <property type="entry name" value="LytTR"/>
    <property type="match status" value="1"/>
</dbReference>
<organism evidence="3 4">
    <name type="scientific">Brevundimonas viscosa</name>
    <dbReference type="NCBI Taxonomy" id="871741"/>
    <lineage>
        <taxon>Bacteria</taxon>
        <taxon>Pseudomonadati</taxon>
        <taxon>Pseudomonadota</taxon>
        <taxon>Alphaproteobacteria</taxon>
        <taxon>Caulobacterales</taxon>
        <taxon>Caulobacteraceae</taxon>
        <taxon>Brevundimonas</taxon>
    </lineage>
</organism>
<dbReference type="GO" id="GO:0003677">
    <property type="term" value="F:DNA binding"/>
    <property type="evidence" value="ECO:0007669"/>
    <property type="project" value="InterPro"/>
</dbReference>
<dbReference type="SMART" id="SM00850">
    <property type="entry name" value="LytTR"/>
    <property type="match status" value="1"/>
</dbReference>
<dbReference type="AlphaFoldDB" id="A0A1I6S146"/>
<evidence type="ECO:0000256" key="1">
    <source>
        <dbReference type="SAM" id="Phobius"/>
    </source>
</evidence>
<dbReference type="EMBL" id="FOZV01000004">
    <property type="protein sequence ID" value="SFS70458.1"/>
    <property type="molecule type" value="Genomic_DNA"/>
</dbReference>
<evidence type="ECO:0000313" key="3">
    <source>
        <dbReference type="EMBL" id="SFS70458.1"/>
    </source>
</evidence>
<accession>A0A1I6S146</accession>
<dbReference type="PIRSF" id="PIRSF031767">
    <property type="entry name" value="MHYE_LytTR"/>
    <property type="match status" value="1"/>
</dbReference>
<feature type="transmembrane region" description="Helical" evidence="1">
    <location>
        <begin position="12"/>
        <end position="33"/>
    </location>
</feature>
<keyword evidence="1" id="KW-1133">Transmembrane helix</keyword>
<feature type="transmembrane region" description="Helical" evidence="1">
    <location>
        <begin position="87"/>
        <end position="108"/>
    </location>
</feature>
<dbReference type="PANTHER" id="PTHR37299:SF1">
    <property type="entry name" value="STAGE 0 SPORULATION PROTEIN A HOMOLOG"/>
    <property type="match status" value="1"/>
</dbReference>
<dbReference type="Proteomes" id="UP000198788">
    <property type="component" value="Unassembled WGS sequence"/>
</dbReference>
<feature type="transmembrane region" description="Helical" evidence="1">
    <location>
        <begin position="135"/>
        <end position="151"/>
    </location>
</feature>
<name>A0A1I6S146_9CAUL</name>
<dbReference type="GO" id="GO:0000156">
    <property type="term" value="F:phosphorelay response regulator activity"/>
    <property type="evidence" value="ECO:0007669"/>
    <property type="project" value="InterPro"/>
</dbReference>
<dbReference type="InterPro" id="IPR046947">
    <property type="entry name" value="LytR-like"/>
</dbReference>
<feature type="transmembrane region" description="Helical" evidence="1">
    <location>
        <begin position="45"/>
        <end position="66"/>
    </location>
</feature>
<keyword evidence="1" id="KW-0472">Membrane</keyword>
<dbReference type="RefSeq" id="WP_245777206.1">
    <property type="nucleotide sequence ID" value="NZ_FOZV01000004.1"/>
</dbReference>
<sequence>MLTRADGRDLRAGYLMVAPVAFVVVAVNALTNLADMAQVATWEPWVWEGTSAVAIVGLALWIPWLATAAAPPEEVVAEGWRPRLRFAAVHLAALLAYSGLHVAGFVWLRKLAYAAMRAEPYVFGDRFIYELRKDLISYAVFVGLFWLIGVLRRRRDEPVRPVSFDIRDGGRIIRTPLSQIVAVSSAGNYVEFWLADGRRPLMRATLAAIEVELERFGFVRAHRSWLVNAGAVTGLRPDGSGDWTVELGALEAPVSRRYPQALERLRSSG</sequence>
<dbReference type="Gene3D" id="2.40.50.1020">
    <property type="entry name" value="LytTr DNA-binding domain"/>
    <property type="match status" value="1"/>
</dbReference>
<dbReference type="PANTHER" id="PTHR37299">
    <property type="entry name" value="TRANSCRIPTIONAL REGULATOR-RELATED"/>
    <property type="match status" value="1"/>
</dbReference>
<keyword evidence="4" id="KW-1185">Reference proteome</keyword>
<evidence type="ECO:0000259" key="2">
    <source>
        <dbReference type="PROSITE" id="PS50930"/>
    </source>
</evidence>
<reference evidence="4" key="1">
    <citation type="submission" date="2016-10" db="EMBL/GenBank/DDBJ databases">
        <authorList>
            <person name="Varghese N."/>
            <person name="Submissions S."/>
        </authorList>
    </citation>
    <scope>NUCLEOTIDE SEQUENCE [LARGE SCALE GENOMIC DNA]</scope>
    <source>
        <strain evidence="4">CGMCC 1.10683</strain>
    </source>
</reference>